<gene>
    <name evidence="3" type="ORF">ACFSTG_08605</name>
</gene>
<evidence type="ECO:0000313" key="4">
    <source>
        <dbReference type="Proteomes" id="UP001597468"/>
    </source>
</evidence>
<keyword evidence="2" id="KW-0808">Transferase</keyword>
<dbReference type="CDD" id="cd11301">
    <property type="entry name" value="Fut1_Fut2_like"/>
    <property type="match status" value="1"/>
</dbReference>
<evidence type="ECO:0000256" key="1">
    <source>
        <dbReference type="ARBA" id="ARBA00022676"/>
    </source>
</evidence>
<name>A0ABW5IWZ8_9FLAO</name>
<dbReference type="PANTHER" id="PTHR11927">
    <property type="entry name" value="GALACTOSIDE 2-L-FUCOSYLTRANSFERASE"/>
    <property type="match status" value="1"/>
</dbReference>
<proteinExistence type="predicted"/>
<protein>
    <submittedName>
        <fullName evidence="3">Alpha-1,2-fucosyltransferase</fullName>
    </submittedName>
</protein>
<accession>A0ABW5IWZ8</accession>
<dbReference type="Pfam" id="PF01531">
    <property type="entry name" value="Glyco_transf_11"/>
    <property type="match status" value="1"/>
</dbReference>
<reference evidence="4" key="1">
    <citation type="journal article" date="2019" name="Int. J. Syst. Evol. Microbiol.">
        <title>The Global Catalogue of Microorganisms (GCM) 10K type strain sequencing project: providing services to taxonomists for standard genome sequencing and annotation.</title>
        <authorList>
            <consortium name="The Broad Institute Genomics Platform"/>
            <consortium name="The Broad Institute Genome Sequencing Center for Infectious Disease"/>
            <person name="Wu L."/>
            <person name="Ma J."/>
        </authorList>
    </citation>
    <scope>NUCLEOTIDE SEQUENCE [LARGE SCALE GENOMIC DNA]</scope>
    <source>
        <strain evidence="4">KCTC 42585</strain>
    </source>
</reference>
<sequence length="305" mass="37081">MITFSKLEKKGNLGNQLFHIASTIGIAKKNGQPYAFPSWRLEEFFDYTFPKAPENNNFKYIKEKQFHFYEWELQDMDYDIEGWLQSEKYFDIPFTRNTVFKFKESFIKPLLEEYEYLFDRKNILISVRRGDFIHHPFYFQLSYRFYFTALLEYFPDWEERNLIFISDDIAYCKFHFSHFPNAYFLEGLSPIEQLALGSRSDDYIISNSTFSWWVAWLGEKENSKVVRPLSKFRGEKSTLSNEKDFFPDRWTIHDHRKKTIPSRYSKLYIKANTYLLGRFIYNKLRGMKYRIIRLPKKIRLVFLVR</sequence>
<dbReference type="RefSeq" id="WP_380751141.1">
    <property type="nucleotide sequence ID" value="NZ_JBHULT010000008.1"/>
</dbReference>
<keyword evidence="4" id="KW-1185">Reference proteome</keyword>
<evidence type="ECO:0000256" key="2">
    <source>
        <dbReference type="ARBA" id="ARBA00022679"/>
    </source>
</evidence>
<dbReference type="Proteomes" id="UP001597468">
    <property type="component" value="Unassembled WGS sequence"/>
</dbReference>
<comment type="caution">
    <text evidence="3">The sequence shown here is derived from an EMBL/GenBank/DDBJ whole genome shotgun (WGS) entry which is preliminary data.</text>
</comment>
<dbReference type="PANTHER" id="PTHR11927:SF9">
    <property type="entry name" value="L-FUCOSYLTRANSFERASE"/>
    <property type="match status" value="1"/>
</dbReference>
<keyword evidence="1" id="KW-0328">Glycosyltransferase</keyword>
<evidence type="ECO:0000313" key="3">
    <source>
        <dbReference type="EMBL" id="MFD2517950.1"/>
    </source>
</evidence>
<dbReference type="InterPro" id="IPR002516">
    <property type="entry name" value="Glyco_trans_11"/>
</dbReference>
<dbReference type="EMBL" id="JBHULT010000008">
    <property type="protein sequence ID" value="MFD2517950.1"/>
    <property type="molecule type" value="Genomic_DNA"/>
</dbReference>
<organism evidence="3 4">
    <name type="scientific">Salinimicrobium flavum</name>
    <dbReference type="NCBI Taxonomy" id="1737065"/>
    <lineage>
        <taxon>Bacteria</taxon>
        <taxon>Pseudomonadati</taxon>
        <taxon>Bacteroidota</taxon>
        <taxon>Flavobacteriia</taxon>
        <taxon>Flavobacteriales</taxon>
        <taxon>Flavobacteriaceae</taxon>
        <taxon>Salinimicrobium</taxon>
    </lineage>
</organism>